<dbReference type="OrthoDB" id="6129702at2759"/>
<feature type="compositionally biased region" description="Polar residues" evidence="5">
    <location>
        <begin position="57"/>
        <end position="78"/>
    </location>
</feature>
<dbReference type="SUPFAM" id="SSF57716">
    <property type="entry name" value="Glucocorticoid receptor-like (DNA-binding domain)"/>
    <property type="match status" value="1"/>
</dbReference>
<evidence type="ECO:0000256" key="3">
    <source>
        <dbReference type="ARBA" id="ARBA00023038"/>
    </source>
</evidence>
<dbReference type="PROSITE" id="PS50023">
    <property type="entry name" value="LIM_DOMAIN_2"/>
    <property type="match status" value="1"/>
</dbReference>
<organism evidence="7 8">
    <name type="scientific">Liparis tanakae</name>
    <name type="common">Tanaka's snailfish</name>
    <dbReference type="NCBI Taxonomy" id="230148"/>
    <lineage>
        <taxon>Eukaryota</taxon>
        <taxon>Metazoa</taxon>
        <taxon>Chordata</taxon>
        <taxon>Craniata</taxon>
        <taxon>Vertebrata</taxon>
        <taxon>Euteleostomi</taxon>
        <taxon>Actinopterygii</taxon>
        <taxon>Neopterygii</taxon>
        <taxon>Teleostei</taxon>
        <taxon>Neoteleostei</taxon>
        <taxon>Acanthomorphata</taxon>
        <taxon>Eupercaria</taxon>
        <taxon>Perciformes</taxon>
        <taxon>Cottioidei</taxon>
        <taxon>Cottales</taxon>
        <taxon>Liparidae</taxon>
        <taxon>Liparis</taxon>
    </lineage>
</organism>
<evidence type="ECO:0000256" key="1">
    <source>
        <dbReference type="ARBA" id="ARBA00022723"/>
    </source>
</evidence>
<keyword evidence="3 4" id="KW-0440">LIM domain</keyword>
<comment type="caution">
    <text evidence="7">The sequence shown here is derived from an EMBL/GenBank/DDBJ whole genome shotgun (WGS) entry which is preliminary data.</text>
</comment>
<dbReference type="Pfam" id="PF00412">
    <property type="entry name" value="LIM"/>
    <property type="match status" value="1"/>
</dbReference>
<feature type="domain" description="LIM zinc-binding" evidence="6">
    <location>
        <begin position="88"/>
        <end position="125"/>
    </location>
</feature>
<evidence type="ECO:0000256" key="2">
    <source>
        <dbReference type="ARBA" id="ARBA00022833"/>
    </source>
</evidence>
<proteinExistence type="predicted"/>
<evidence type="ECO:0000259" key="6">
    <source>
        <dbReference type="PROSITE" id="PS50023"/>
    </source>
</evidence>
<dbReference type="GO" id="GO:0046872">
    <property type="term" value="F:metal ion binding"/>
    <property type="evidence" value="ECO:0007669"/>
    <property type="project" value="UniProtKB-KW"/>
</dbReference>
<sequence length="125" mass="13614">MALYQAAISKQEVAPPSVTSDQLDAFCGKQKENVPPCSLELSPEFELNGKKGFPPESNGSAPGTPVSSNQRDSSQPKTPKSFCPPLRESCVACLKTVYPLERLVANQHVYHSSCFRCSHCSSKLR</sequence>
<keyword evidence="8" id="KW-1185">Reference proteome</keyword>
<evidence type="ECO:0000256" key="4">
    <source>
        <dbReference type="PROSITE-ProRule" id="PRU00125"/>
    </source>
</evidence>
<evidence type="ECO:0000313" key="8">
    <source>
        <dbReference type="Proteomes" id="UP000314294"/>
    </source>
</evidence>
<dbReference type="Gene3D" id="2.10.110.10">
    <property type="entry name" value="Cysteine Rich Protein"/>
    <property type="match status" value="1"/>
</dbReference>
<evidence type="ECO:0000313" key="7">
    <source>
        <dbReference type="EMBL" id="TNN29416.1"/>
    </source>
</evidence>
<reference evidence="7 8" key="1">
    <citation type="submission" date="2019-03" db="EMBL/GenBank/DDBJ databases">
        <title>First draft genome of Liparis tanakae, snailfish: a comprehensive survey of snailfish specific genes.</title>
        <authorList>
            <person name="Kim W."/>
            <person name="Song I."/>
            <person name="Jeong J.-H."/>
            <person name="Kim D."/>
            <person name="Kim S."/>
            <person name="Ryu S."/>
            <person name="Song J.Y."/>
            <person name="Lee S.K."/>
        </authorList>
    </citation>
    <scope>NUCLEOTIDE SEQUENCE [LARGE SCALE GENOMIC DNA]</scope>
    <source>
        <tissue evidence="7">Muscle</tissue>
    </source>
</reference>
<dbReference type="AlphaFoldDB" id="A0A4Z2EKL6"/>
<dbReference type="PROSITE" id="PS00478">
    <property type="entry name" value="LIM_DOMAIN_1"/>
    <property type="match status" value="1"/>
</dbReference>
<name>A0A4Z2EKL6_9TELE</name>
<keyword evidence="2 4" id="KW-0862">Zinc</keyword>
<keyword evidence="1 4" id="KW-0479">Metal-binding</keyword>
<feature type="region of interest" description="Disordered" evidence="5">
    <location>
        <begin position="45"/>
        <end position="85"/>
    </location>
</feature>
<gene>
    <name evidence="7" type="primary">LIMA1_0</name>
    <name evidence="7" type="ORF">EYF80_060435</name>
</gene>
<accession>A0A4Z2EKL6</accession>
<protein>
    <submittedName>
        <fullName evidence="7">LIM domain and actin-binding protein 1</fullName>
    </submittedName>
</protein>
<dbReference type="Proteomes" id="UP000314294">
    <property type="component" value="Unassembled WGS sequence"/>
</dbReference>
<dbReference type="PANTHER" id="PTHR24206">
    <property type="entry name" value="OS06G0237300 PROTEIN"/>
    <property type="match status" value="1"/>
</dbReference>
<dbReference type="InterPro" id="IPR001781">
    <property type="entry name" value="Znf_LIM"/>
</dbReference>
<dbReference type="EMBL" id="SRLO01005685">
    <property type="protein sequence ID" value="TNN29416.1"/>
    <property type="molecule type" value="Genomic_DNA"/>
</dbReference>
<evidence type="ECO:0000256" key="5">
    <source>
        <dbReference type="SAM" id="MobiDB-lite"/>
    </source>
</evidence>